<dbReference type="SUPFAM" id="SSF159245">
    <property type="entry name" value="AttH-like"/>
    <property type="match status" value="1"/>
</dbReference>
<gene>
    <name evidence="1" type="ORF">UFOPK4057_00490</name>
</gene>
<proteinExistence type="predicted"/>
<evidence type="ECO:0000313" key="1">
    <source>
        <dbReference type="EMBL" id="CAB5004092.1"/>
    </source>
</evidence>
<accession>A0A6J7PN97</accession>
<dbReference type="AlphaFoldDB" id="A0A6J7PN97"/>
<organism evidence="1">
    <name type="scientific">freshwater metagenome</name>
    <dbReference type="NCBI Taxonomy" id="449393"/>
    <lineage>
        <taxon>unclassified sequences</taxon>
        <taxon>metagenomes</taxon>
        <taxon>ecological metagenomes</taxon>
    </lineage>
</organism>
<dbReference type="EMBL" id="CAFBPC010000090">
    <property type="protein sequence ID" value="CAB5004092.1"/>
    <property type="molecule type" value="Genomic_DNA"/>
</dbReference>
<protein>
    <submittedName>
        <fullName evidence="1">Unannotated protein</fullName>
    </submittedName>
</protein>
<sequence length="370" mass="41692">MITSYDDFPIHQTSEPIAHPASGDANHYDRYFFNGYSRDGSLFFAAAMGLYPNRHVMDASFSVIVNGEQINVHASARANNDRMLCTKIGPIEIQVLEPMRKHRILVDMKEHGVRADITYSATSLPYEEPPFLVRAGNRTTMQYTRLTQLGQWSGWIEVDGVRIEVEPETVVGSRDRSWGIRGIGERVQQGAPLQAIPQFYWLWAPVCFEGFGTVFDVNEYADGQRWHESGAMLVGDDTIRHAHNIDYKYHYEAGTRRSEKFEVTYTFSKETAHLVFEPVTHFQMVGLGYLSAEWGHGNWKGELETGGERFQVPVETPMDMQHIHTQTLSHVTCTLSDGTQHKGIGILETLVLGAHSPSGFSGMTDGYTPQ</sequence>
<name>A0A6J7PN97_9ZZZZ</name>
<reference evidence="1" key="1">
    <citation type="submission" date="2020-05" db="EMBL/GenBank/DDBJ databases">
        <authorList>
            <person name="Chiriac C."/>
            <person name="Salcher M."/>
            <person name="Ghai R."/>
            <person name="Kavagutti S V."/>
        </authorList>
    </citation>
    <scope>NUCLEOTIDE SEQUENCE</scope>
</reference>